<dbReference type="AlphaFoldDB" id="A0AAW1U3L7"/>
<comment type="caution">
    <text evidence="2">The sequence shown here is derived from an EMBL/GenBank/DDBJ whole genome shotgun (WGS) entry which is preliminary data.</text>
</comment>
<name>A0AAW1U3L7_9CUCU</name>
<organism evidence="2 3">
    <name type="scientific">Henosepilachna vigintioctopunctata</name>
    <dbReference type="NCBI Taxonomy" id="420089"/>
    <lineage>
        <taxon>Eukaryota</taxon>
        <taxon>Metazoa</taxon>
        <taxon>Ecdysozoa</taxon>
        <taxon>Arthropoda</taxon>
        <taxon>Hexapoda</taxon>
        <taxon>Insecta</taxon>
        <taxon>Pterygota</taxon>
        <taxon>Neoptera</taxon>
        <taxon>Endopterygota</taxon>
        <taxon>Coleoptera</taxon>
        <taxon>Polyphaga</taxon>
        <taxon>Cucujiformia</taxon>
        <taxon>Coccinelloidea</taxon>
        <taxon>Coccinellidae</taxon>
        <taxon>Epilachninae</taxon>
        <taxon>Epilachnini</taxon>
        <taxon>Henosepilachna</taxon>
    </lineage>
</organism>
<sequence length="126" mass="14886">MKDILFVIWNIIFLIVVAEIHLGPSIRTSSQQSHCQFAEPVLSWHLHTMLMLMTSFGVNARRWCITLQIAEQTRLRLHRYERCESQTNHGAVFMPQKHKYFSEAVCQQFWTEGIRSFRSIDAVRSY</sequence>
<evidence type="ECO:0000313" key="2">
    <source>
        <dbReference type="EMBL" id="KAK9874862.1"/>
    </source>
</evidence>
<proteinExistence type="predicted"/>
<dbReference type="Proteomes" id="UP001431783">
    <property type="component" value="Unassembled WGS sequence"/>
</dbReference>
<keyword evidence="1" id="KW-0732">Signal</keyword>
<evidence type="ECO:0000256" key="1">
    <source>
        <dbReference type="SAM" id="SignalP"/>
    </source>
</evidence>
<evidence type="ECO:0000313" key="3">
    <source>
        <dbReference type="Proteomes" id="UP001431783"/>
    </source>
</evidence>
<keyword evidence="3" id="KW-1185">Reference proteome</keyword>
<reference evidence="2 3" key="1">
    <citation type="submission" date="2023-03" db="EMBL/GenBank/DDBJ databases">
        <title>Genome insight into feeding habits of ladybird beetles.</title>
        <authorList>
            <person name="Li H.-S."/>
            <person name="Huang Y.-H."/>
            <person name="Pang H."/>
        </authorList>
    </citation>
    <scope>NUCLEOTIDE SEQUENCE [LARGE SCALE GENOMIC DNA]</scope>
    <source>
        <strain evidence="2">SYSU_2023b</strain>
        <tissue evidence="2">Whole body</tissue>
    </source>
</reference>
<evidence type="ECO:0008006" key="4">
    <source>
        <dbReference type="Google" id="ProtNLM"/>
    </source>
</evidence>
<protein>
    <recommendedName>
        <fullName evidence="4">Secreted protein</fullName>
    </recommendedName>
</protein>
<accession>A0AAW1U3L7</accession>
<gene>
    <name evidence="2" type="ORF">WA026_005678</name>
</gene>
<feature type="chain" id="PRO_5043957285" description="Secreted protein" evidence="1">
    <location>
        <begin position="19"/>
        <end position="126"/>
    </location>
</feature>
<dbReference type="EMBL" id="JARQZJ010000032">
    <property type="protein sequence ID" value="KAK9874862.1"/>
    <property type="molecule type" value="Genomic_DNA"/>
</dbReference>
<feature type="signal peptide" evidence="1">
    <location>
        <begin position="1"/>
        <end position="18"/>
    </location>
</feature>